<proteinExistence type="predicted"/>
<reference evidence="2" key="2">
    <citation type="journal article" date="2005" name="J. Clin. Microbiol.">
        <title>Dissemination of methicillin-resistant staphylococci among healthy Japanese children.</title>
        <authorList>
            <person name="Hisata K."/>
            <person name="Kuwahara-Arai K."/>
            <person name="Yamanoto M."/>
            <person name="Ito T."/>
            <person name="Nakatomi Y."/>
            <person name="Cui L."/>
            <person name="Baba T."/>
            <person name="Terasawa M."/>
            <person name="Sotozono C."/>
            <person name="Kinoshita S."/>
            <person name="Ymashiro Y."/>
            <person name="Hiramatsu K."/>
        </authorList>
    </citation>
    <scope>NUCLEOTIDE SEQUENCE</scope>
    <source>
        <strain evidence="2">JCSC 3063</strain>
    </source>
</reference>
<evidence type="ECO:0000256" key="1">
    <source>
        <dbReference type="SAM" id="Coils"/>
    </source>
</evidence>
<feature type="coiled-coil region" evidence="1">
    <location>
        <begin position="158"/>
        <end position="188"/>
    </location>
</feature>
<evidence type="ECO:0000313" key="2">
    <source>
        <dbReference type="EMBL" id="BAE06276.1"/>
    </source>
</evidence>
<dbReference type="EMBL" id="AB127982">
    <property type="protein sequence ID" value="BAE06276.1"/>
    <property type="molecule type" value="Genomic_DNA"/>
</dbReference>
<dbReference type="PATRIC" id="fig|1280.3603.peg.2014"/>
<sequence length="519" mass="62122">MFKFKNNEMQLIKSVVQFFNMASEHLKFEEEILINSNRMISAPFVTSRMRIEIKEDFNKVIKQYGTYAGSVLILNRLFDALYDFLKYKYHKELLNEQFDEIKEEIISRFIKNERVTSYLKYCLYKDDLIQISEKESKNLNVAKAFGTHSRPLKKRFNLKPIENKMESIEAKLKQLEHVNKNIDEIYNKYESVKLSKLTEYLADSSRFNPNKKSFKDIKFKRKDIMKSYYASMKSYSDSKSQIELPTEKELNKDVSNLLKHVKKEKDHNFNESFYTFNDTLLIITYCMINRTVPTNNYWLLLKHSQHVLSQFYLPEKLTKHTPSDKIIDILLTSNIDKNNINKDFSEVVELLSDFIPKHLIMMKDDCIRDLNKFSPEDYKYDSNLVFHFEINPSYYPLHQVFKDFYIYYFKGFNDLRTLTNYIRNLVKTKMFSSYTKNKHFDIFKFNDSLYNTIEGFKFKDIETANNINTPKSLHYSQQRNLSNSLESIRYIHSNSTFSLFDDINFLDIYQLKIISSRQK</sequence>
<organism evidence="2">
    <name type="scientific">Staphylococcus aureus</name>
    <dbReference type="NCBI Taxonomy" id="1280"/>
    <lineage>
        <taxon>Bacteria</taxon>
        <taxon>Bacillati</taxon>
        <taxon>Bacillota</taxon>
        <taxon>Bacilli</taxon>
        <taxon>Bacillales</taxon>
        <taxon>Staphylococcaceae</taxon>
        <taxon>Staphylococcus</taxon>
    </lineage>
</organism>
<dbReference type="AlphaFoldDB" id="Q4JFB5"/>
<reference evidence="2" key="1">
    <citation type="submission" date="2003-12" db="EMBL/GenBank/DDBJ databases">
        <authorList>
            <person name="Xue M.X."/>
            <person name="Ito T."/>
            <person name="Hiramatsu K."/>
        </authorList>
    </citation>
    <scope>NUCLEOTIDE SEQUENCE</scope>
    <source>
        <strain evidence="2">JCSC 3063</strain>
    </source>
</reference>
<protein>
    <submittedName>
        <fullName evidence="2">Uncharacterized protein</fullName>
    </submittedName>
</protein>
<keyword evidence="1" id="KW-0175">Coiled coil</keyword>
<name>Q4JFB5_STAAU</name>
<dbReference type="RefSeq" id="WP_031790038.1">
    <property type="nucleotide sequence ID" value="NZ_CP029653.1"/>
</dbReference>
<accession>Q4JFB5</accession>